<reference evidence="1" key="1">
    <citation type="submission" date="2025-02" db="EMBL/GenBank/DDBJ databases">
        <authorList>
            <consortium name="NCBI Genome Project"/>
        </authorList>
    </citation>
    <scope>NUCLEOTIDE SEQUENCE</scope>
</reference>
<accession>A0AAJ8BZ41</accession>
<name>A0AAJ8BZ41_ASPNG</name>
<dbReference type="AlphaFoldDB" id="A0AAJ8BZ41"/>
<gene>
    <name evidence="1" type="ORF">An18g03860</name>
</gene>
<organism evidence="1">
    <name type="scientific">Aspergillus niger</name>
    <dbReference type="NCBI Taxonomy" id="5061"/>
    <lineage>
        <taxon>Eukaryota</taxon>
        <taxon>Fungi</taxon>
        <taxon>Dikarya</taxon>
        <taxon>Ascomycota</taxon>
        <taxon>Pezizomycotina</taxon>
        <taxon>Eurotiomycetes</taxon>
        <taxon>Eurotiomycetidae</taxon>
        <taxon>Eurotiales</taxon>
        <taxon>Aspergillaceae</taxon>
        <taxon>Aspergillus</taxon>
        <taxon>Aspergillus subgen. Circumdati</taxon>
    </lineage>
</organism>
<protein>
    <submittedName>
        <fullName evidence="1">Uncharacterized protein</fullName>
    </submittedName>
</protein>
<dbReference type="RefSeq" id="XP_059606582.1">
    <property type="nucleotide sequence ID" value="XM_059745743.1"/>
</dbReference>
<proteinExistence type="predicted"/>
<dbReference type="KEGG" id="ang:An18g03860"/>
<evidence type="ECO:0000313" key="1">
    <source>
        <dbReference type="RefSeq" id="XP_059606582.1"/>
    </source>
</evidence>
<dbReference type="GeneID" id="84593704"/>
<sequence length="107" mass="11660">MKAGQLVHTMSRKEITGGIRIQDTGSKIIIIKQPPEGDLENETYHPANEGNETGPDVVQIPRLCLTVGLSPIHGGTIFIGGLGTWREDSRLVAEKDMLCLSTAYYLP</sequence>
<dbReference type="VEuPathDB" id="FungiDB:An18g03860"/>
<reference evidence="1" key="2">
    <citation type="submission" date="2025-08" db="UniProtKB">
        <authorList>
            <consortium name="RefSeq"/>
        </authorList>
    </citation>
    <scope>IDENTIFICATION</scope>
</reference>